<dbReference type="Proteomes" id="UP001075461">
    <property type="component" value="Unassembled WGS sequence"/>
</dbReference>
<dbReference type="RefSeq" id="WP_081755364.1">
    <property type="nucleotide sequence ID" value="NZ_CABMOL010000010.1"/>
</dbReference>
<dbReference type="InterPro" id="IPR047937">
    <property type="entry name" value="Eex_IncN-like"/>
</dbReference>
<evidence type="ECO:0000313" key="2">
    <source>
        <dbReference type="EMBL" id="VYS93560.1"/>
    </source>
</evidence>
<reference evidence="1" key="2">
    <citation type="submission" date="2022-12" db="EMBL/GenBank/DDBJ databases">
        <title>Species Delineation and Comparative Genomics within the Campylobacter ureolyticus Complex.</title>
        <authorList>
            <person name="Maki J."/>
            <person name="Howard M."/>
            <person name="Connelly S."/>
            <person name="Hardy D.J."/>
            <person name="Cameron A."/>
        </authorList>
    </citation>
    <scope>NUCLEOTIDE SEQUENCE</scope>
    <source>
        <strain evidence="1">URMC_786</strain>
    </source>
</reference>
<dbReference type="NCBIfam" id="NF033894">
    <property type="entry name" value="Eex_IncN"/>
    <property type="match status" value="1"/>
</dbReference>
<proteinExistence type="predicted"/>
<dbReference type="EMBL" id="CACRSK010000002">
    <property type="protein sequence ID" value="VYS93560.1"/>
    <property type="molecule type" value="Genomic_DNA"/>
</dbReference>
<protein>
    <submittedName>
        <fullName evidence="1">EexN family lipoprotein</fullName>
    </submittedName>
</protein>
<sequence>MKNIFLAFALLFLVGCEKEAKTKAYYTEHLDEAKIKVQECKKAEKLNETQRLECQNANSAILSSGKNDWEGKSRPDIYKNF</sequence>
<reference evidence="2" key="1">
    <citation type="submission" date="2019-11" db="EMBL/GenBank/DDBJ databases">
        <authorList>
            <person name="Feng L."/>
        </authorList>
    </citation>
    <scope>NUCLEOTIDE SEQUENCE</scope>
    <source>
        <strain evidence="2">CUreolyticusLFYP111</strain>
    </source>
</reference>
<organism evidence="2">
    <name type="scientific">Campylobacter ureolyticus</name>
    <dbReference type="NCBI Taxonomy" id="827"/>
    <lineage>
        <taxon>Bacteria</taxon>
        <taxon>Pseudomonadati</taxon>
        <taxon>Campylobacterota</taxon>
        <taxon>Epsilonproteobacteria</taxon>
        <taxon>Campylobacterales</taxon>
        <taxon>Campylobacteraceae</taxon>
        <taxon>Campylobacter</taxon>
    </lineage>
</organism>
<dbReference type="EMBL" id="JAPXGP010000010">
    <property type="protein sequence ID" value="MCZ6162509.1"/>
    <property type="molecule type" value="Genomic_DNA"/>
</dbReference>
<name>A0A6N2SP41_9BACT</name>
<dbReference type="PROSITE" id="PS51257">
    <property type="entry name" value="PROKAR_LIPOPROTEIN"/>
    <property type="match status" value="1"/>
</dbReference>
<accession>A0A6N2SP41</accession>
<keyword evidence="1" id="KW-0449">Lipoprotein</keyword>
<evidence type="ECO:0000313" key="1">
    <source>
        <dbReference type="EMBL" id="MCZ6162509.1"/>
    </source>
</evidence>
<dbReference type="AlphaFoldDB" id="A0A6N2SP41"/>
<gene>
    <name evidence="2" type="ORF">CULFYP111_00947</name>
    <name evidence="1" type="ORF">O6B92_09235</name>
</gene>